<feature type="domain" description="ABC transporter" evidence="4">
    <location>
        <begin position="7"/>
        <end position="231"/>
    </location>
</feature>
<organism evidence="5 6">
    <name type="scientific">Thermobifida alba</name>
    <name type="common">Thermomonospora alba</name>
    <dbReference type="NCBI Taxonomy" id="53522"/>
    <lineage>
        <taxon>Bacteria</taxon>
        <taxon>Bacillati</taxon>
        <taxon>Actinomycetota</taxon>
        <taxon>Actinomycetes</taxon>
        <taxon>Streptosporangiales</taxon>
        <taxon>Nocardiopsidaceae</taxon>
        <taxon>Thermobifida</taxon>
    </lineage>
</organism>
<dbReference type="PANTHER" id="PTHR45772:SF1">
    <property type="entry name" value="ABC TRANSPORTER ATP-BINDING PROTEIN"/>
    <property type="match status" value="1"/>
</dbReference>
<sequence>MNTTALLDLRGISVTVGGVHILTDVDLRVHADEVVGVIGPNGAGKTTLFNTVTGFVRPTAGEVAWLGEPITRLPAHRIARKGLVRTFQNVGGFADLTVERNLLLAAGRHAPDVVREVRDLLELHPCWEMRVGDCSLATRKLVGIAVAVVRRPRLLLLDEPLAGLDSTDRDHVVQMIRKVHSEGVAICLIEHDIARTRQLVDRLVVLDTGRKVADGEPDEVLGRPELAETYLA</sequence>
<name>A0ABY4KYL0_THEAE</name>
<evidence type="ECO:0000256" key="1">
    <source>
        <dbReference type="ARBA" id="ARBA00022448"/>
    </source>
</evidence>
<dbReference type="Gene3D" id="3.40.50.300">
    <property type="entry name" value="P-loop containing nucleotide triphosphate hydrolases"/>
    <property type="match status" value="1"/>
</dbReference>
<dbReference type="Proteomes" id="UP000832041">
    <property type="component" value="Chromosome"/>
</dbReference>
<evidence type="ECO:0000256" key="3">
    <source>
        <dbReference type="ARBA" id="ARBA00022840"/>
    </source>
</evidence>
<dbReference type="InterPro" id="IPR027417">
    <property type="entry name" value="P-loop_NTPase"/>
</dbReference>
<dbReference type="PANTHER" id="PTHR45772">
    <property type="entry name" value="CONSERVED COMPONENT OF ABC TRANSPORTER FOR NATURAL AMINO ACIDS-RELATED"/>
    <property type="match status" value="1"/>
</dbReference>
<evidence type="ECO:0000313" key="5">
    <source>
        <dbReference type="EMBL" id="UPT20517.1"/>
    </source>
</evidence>
<keyword evidence="2" id="KW-0547">Nucleotide-binding</keyword>
<dbReference type="EMBL" id="CP051627">
    <property type="protein sequence ID" value="UPT20517.1"/>
    <property type="molecule type" value="Genomic_DNA"/>
</dbReference>
<accession>A0ABY4KYL0</accession>
<reference evidence="5 6" key="1">
    <citation type="submission" date="2020-04" db="EMBL/GenBank/DDBJ databases">
        <title>Thermobifida alba genome sequencing and assembly.</title>
        <authorList>
            <person name="Luzics S."/>
            <person name="Horvath B."/>
            <person name="Nagy I."/>
            <person name="Toth A."/>
            <person name="Nagy I."/>
            <person name="Kukolya J."/>
        </authorList>
    </citation>
    <scope>NUCLEOTIDE SEQUENCE [LARGE SCALE GENOMIC DNA]</scope>
    <source>
        <strain evidence="5 6">DSM 43795</strain>
    </source>
</reference>
<keyword evidence="3 5" id="KW-0067">ATP-binding</keyword>
<evidence type="ECO:0000259" key="4">
    <source>
        <dbReference type="PROSITE" id="PS50893"/>
    </source>
</evidence>
<dbReference type="InterPro" id="IPR003439">
    <property type="entry name" value="ABC_transporter-like_ATP-bd"/>
</dbReference>
<evidence type="ECO:0000256" key="2">
    <source>
        <dbReference type="ARBA" id="ARBA00022741"/>
    </source>
</evidence>
<dbReference type="SMART" id="SM00382">
    <property type="entry name" value="AAA"/>
    <property type="match status" value="1"/>
</dbReference>
<dbReference type="Pfam" id="PF00005">
    <property type="entry name" value="ABC_tran"/>
    <property type="match status" value="1"/>
</dbReference>
<evidence type="ECO:0000313" key="6">
    <source>
        <dbReference type="Proteomes" id="UP000832041"/>
    </source>
</evidence>
<dbReference type="PROSITE" id="PS50893">
    <property type="entry name" value="ABC_TRANSPORTER_2"/>
    <property type="match status" value="1"/>
</dbReference>
<keyword evidence="1" id="KW-0813">Transport</keyword>
<proteinExistence type="predicted"/>
<dbReference type="SUPFAM" id="SSF52540">
    <property type="entry name" value="P-loop containing nucleoside triphosphate hydrolases"/>
    <property type="match status" value="1"/>
</dbReference>
<keyword evidence="6" id="KW-1185">Reference proteome</keyword>
<protein>
    <submittedName>
        <fullName evidence="5">ATP-binding cassette domain-containing protein</fullName>
    </submittedName>
</protein>
<dbReference type="InterPro" id="IPR003593">
    <property type="entry name" value="AAA+_ATPase"/>
</dbReference>
<gene>
    <name evidence="5" type="ORF">FOF52_05630</name>
</gene>
<dbReference type="RefSeq" id="WP_248592777.1">
    <property type="nucleotide sequence ID" value="NZ_BAABEB010000012.1"/>
</dbReference>
<dbReference type="GO" id="GO:0005524">
    <property type="term" value="F:ATP binding"/>
    <property type="evidence" value="ECO:0007669"/>
    <property type="project" value="UniProtKB-KW"/>
</dbReference>
<dbReference type="InterPro" id="IPR051120">
    <property type="entry name" value="ABC_AA/LPS_Transport"/>
</dbReference>